<reference evidence="1 2" key="1">
    <citation type="submission" date="2016-10" db="EMBL/GenBank/DDBJ databases">
        <authorList>
            <person name="de Groot N.N."/>
        </authorList>
    </citation>
    <scope>NUCLEOTIDE SEQUENCE [LARGE SCALE GENOMIC DNA]</scope>
    <source>
        <strain evidence="1 2">CGMCC 4.2023</strain>
    </source>
</reference>
<name>A0A1H5XDX2_9ACTN</name>
<gene>
    <name evidence="1" type="ORF">SAMN05216223_103212</name>
</gene>
<dbReference type="InterPro" id="IPR036513">
    <property type="entry name" value="STAS_dom_sf"/>
</dbReference>
<evidence type="ECO:0000313" key="1">
    <source>
        <dbReference type="EMBL" id="SEG09630.1"/>
    </source>
</evidence>
<protein>
    <recommendedName>
        <fullName evidence="3">STAS domain-containing protein</fullName>
    </recommendedName>
</protein>
<evidence type="ECO:0000313" key="2">
    <source>
        <dbReference type="Proteomes" id="UP000236754"/>
    </source>
</evidence>
<sequence>MASSGGHTPREPDGTCGGAAPVPVDVCGLTADRGALAALARVALAARRAGFRVRLCGASAPLRALVELVGLAGQFEWEPEEREEVLDVEEGVQRGDPPL</sequence>
<accession>A0A1H5XDX2</accession>
<dbReference type="Proteomes" id="UP000236754">
    <property type="component" value="Unassembled WGS sequence"/>
</dbReference>
<keyword evidence="2" id="KW-1185">Reference proteome</keyword>
<dbReference type="EMBL" id="FNVU01000003">
    <property type="protein sequence ID" value="SEG09630.1"/>
    <property type="molecule type" value="Genomic_DNA"/>
</dbReference>
<dbReference type="Gene3D" id="3.30.750.24">
    <property type="entry name" value="STAS domain"/>
    <property type="match status" value="1"/>
</dbReference>
<proteinExistence type="predicted"/>
<dbReference type="SUPFAM" id="SSF52091">
    <property type="entry name" value="SpoIIaa-like"/>
    <property type="match status" value="1"/>
</dbReference>
<organism evidence="1 2">
    <name type="scientific">Actinacidiphila yanglinensis</name>
    <dbReference type="NCBI Taxonomy" id="310779"/>
    <lineage>
        <taxon>Bacteria</taxon>
        <taxon>Bacillati</taxon>
        <taxon>Actinomycetota</taxon>
        <taxon>Actinomycetes</taxon>
        <taxon>Kitasatosporales</taxon>
        <taxon>Streptomycetaceae</taxon>
        <taxon>Actinacidiphila</taxon>
    </lineage>
</organism>
<evidence type="ECO:0008006" key="3">
    <source>
        <dbReference type="Google" id="ProtNLM"/>
    </source>
</evidence>
<dbReference type="AlphaFoldDB" id="A0A1H5XDX2"/>